<evidence type="ECO:0000313" key="15">
    <source>
        <dbReference type="Proteomes" id="UP000288293"/>
    </source>
</evidence>
<evidence type="ECO:0000256" key="6">
    <source>
        <dbReference type="ARBA" id="ARBA00022829"/>
    </source>
</evidence>
<keyword evidence="10 11" id="KW-0131">Cell cycle</keyword>
<feature type="active site" description="O-(3'-phospho-DNA)-tyrosine intermediate" evidence="11">
    <location>
        <position position="274"/>
    </location>
</feature>
<keyword evidence="15" id="KW-1185">Reference proteome</keyword>
<comment type="function">
    <text evidence="11">Site-specific tyrosine recombinase, which acts by catalyzing the cutting and rejoining of the recombining DNA molecules. The XerC-XerD complex is essential to convert dimers of the bacterial chromosome into monomers to permit their segregation at cell division. It also contributes to the segregational stability of plasmids.</text>
</comment>
<dbReference type="GO" id="GO:0006313">
    <property type="term" value="P:DNA transposition"/>
    <property type="evidence" value="ECO:0007669"/>
    <property type="project" value="UniProtKB-UniRule"/>
</dbReference>
<dbReference type="GO" id="GO:0051301">
    <property type="term" value="P:cell division"/>
    <property type="evidence" value="ECO:0007669"/>
    <property type="project" value="UniProtKB-KW"/>
</dbReference>
<dbReference type="InterPro" id="IPR004107">
    <property type="entry name" value="Integrase_SAM-like_N"/>
</dbReference>
<feature type="domain" description="Tyr recombinase" evidence="12">
    <location>
        <begin position="105"/>
        <end position="287"/>
    </location>
</feature>
<keyword evidence="6 11" id="KW-0159">Chromosome partition</keyword>
<feature type="active site" evidence="11">
    <location>
        <position position="265"/>
    </location>
</feature>
<dbReference type="AlphaFoldDB" id="A0A432W5U1"/>
<dbReference type="GO" id="GO:0003677">
    <property type="term" value="F:DNA binding"/>
    <property type="evidence" value="ECO:0007669"/>
    <property type="project" value="UniProtKB-UniRule"/>
</dbReference>
<dbReference type="PROSITE" id="PS51900">
    <property type="entry name" value="CB"/>
    <property type="match status" value="1"/>
</dbReference>
<reference evidence="14 15" key="1">
    <citation type="journal article" date="2011" name="Front. Microbiol.">
        <title>Genomic signatures of strain selection and enhancement in Bacillus atrophaeus var. globigii, a historical biowarfare simulant.</title>
        <authorList>
            <person name="Gibbons H.S."/>
            <person name="Broomall S.M."/>
            <person name="McNew L.A."/>
            <person name="Daligault H."/>
            <person name="Chapman C."/>
            <person name="Bruce D."/>
            <person name="Karavis M."/>
            <person name="Krepps M."/>
            <person name="McGregor P.A."/>
            <person name="Hong C."/>
            <person name="Park K.H."/>
            <person name="Akmal A."/>
            <person name="Feldman A."/>
            <person name="Lin J.S."/>
            <person name="Chang W.E."/>
            <person name="Higgs B.W."/>
            <person name="Demirev P."/>
            <person name="Lindquist J."/>
            <person name="Liem A."/>
            <person name="Fochler E."/>
            <person name="Read T.D."/>
            <person name="Tapia R."/>
            <person name="Johnson S."/>
            <person name="Bishop-Lilly K.A."/>
            <person name="Detter C."/>
            <person name="Han C."/>
            <person name="Sozhamannan S."/>
            <person name="Rosenzweig C.N."/>
            <person name="Skowronski E.W."/>
        </authorList>
    </citation>
    <scope>NUCLEOTIDE SEQUENCE [LARGE SCALE GENOMIC DNA]</scope>
    <source>
        <strain evidence="14 15">MLST1</strain>
    </source>
</reference>
<comment type="caution">
    <text evidence="14">The sequence shown here is derived from an EMBL/GenBank/DDBJ whole genome shotgun (WGS) entry which is preliminary data.</text>
</comment>
<dbReference type="Gene3D" id="1.10.150.130">
    <property type="match status" value="1"/>
</dbReference>
<dbReference type="Pfam" id="PF00589">
    <property type="entry name" value="Phage_integrase"/>
    <property type="match status" value="1"/>
</dbReference>
<sequence length="293" mass="33821">MRARVDEFLDDFWLHQSVSEHTLSAYRSDLNKFIKWLQPQGEDICQVSGQLLENYLFDCHKKGISQRSNARFLSSARKFYRYLIHIQVREEDPCAHLRTPKQLQNLPKSLNEQDVEALLAAPDVTSALGLRDRCMLEVLYATGLRVSELIALTYSQLNTRQGLVRVTGKGNKERLVPLGEEALDWLERYLKEARAEFIRQSTDLIFLSNRGTMMTRQTFWHRIKQHALQAGLNSELSPHTLRHAFATHLLNHGADLRALQMLLGHSDIATTQIYTHVARARLQVLHEQHHPRG</sequence>
<evidence type="ECO:0000259" key="13">
    <source>
        <dbReference type="PROSITE" id="PS51900"/>
    </source>
</evidence>
<protein>
    <recommendedName>
        <fullName evidence="3 11">Tyrosine recombinase XerD</fullName>
    </recommendedName>
</protein>
<evidence type="ECO:0000256" key="5">
    <source>
        <dbReference type="ARBA" id="ARBA00022618"/>
    </source>
</evidence>
<feature type="active site" evidence="11">
    <location>
        <position position="145"/>
    </location>
</feature>
<evidence type="ECO:0000256" key="1">
    <source>
        <dbReference type="ARBA" id="ARBA00004496"/>
    </source>
</evidence>
<dbReference type="NCBIfam" id="TIGR02225">
    <property type="entry name" value="recomb_XerD"/>
    <property type="match status" value="1"/>
</dbReference>
<dbReference type="CDD" id="cd00798">
    <property type="entry name" value="INT_XerDC_C"/>
    <property type="match status" value="1"/>
</dbReference>
<feature type="active site" evidence="11">
    <location>
        <position position="239"/>
    </location>
</feature>
<dbReference type="GO" id="GO:0009037">
    <property type="term" value="F:tyrosine-based site-specific recombinase activity"/>
    <property type="evidence" value="ECO:0007669"/>
    <property type="project" value="UniProtKB-UniRule"/>
</dbReference>
<dbReference type="Gene3D" id="1.10.443.10">
    <property type="entry name" value="Intergrase catalytic core"/>
    <property type="match status" value="1"/>
</dbReference>
<dbReference type="PANTHER" id="PTHR30349">
    <property type="entry name" value="PHAGE INTEGRASE-RELATED"/>
    <property type="match status" value="1"/>
</dbReference>
<keyword evidence="8 11" id="KW-0238">DNA-binding</keyword>
<dbReference type="OrthoDB" id="9801717at2"/>
<dbReference type="GO" id="GO:0005737">
    <property type="term" value="C:cytoplasm"/>
    <property type="evidence" value="ECO:0007669"/>
    <property type="project" value="UniProtKB-SubCell"/>
</dbReference>
<evidence type="ECO:0000256" key="10">
    <source>
        <dbReference type="ARBA" id="ARBA00023306"/>
    </source>
</evidence>
<proteinExistence type="inferred from homology"/>
<evidence type="ECO:0000259" key="12">
    <source>
        <dbReference type="PROSITE" id="PS51898"/>
    </source>
</evidence>
<dbReference type="InterPro" id="IPR011010">
    <property type="entry name" value="DNA_brk_join_enz"/>
</dbReference>
<feature type="active site" evidence="11">
    <location>
        <position position="169"/>
    </location>
</feature>
<gene>
    <name evidence="11" type="primary">xerD</name>
    <name evidence="14" type="ORF">CWE09_01440</name>
</gene>
<dbReference type="InterPro" id="IPR010998">
    <property type="entry name" value="Integrase_recombinase_N"/>
</dbReference>
<accession>A0A432W5U1</accession>
<dbReference type="Pfam" id="PF02899">
    <property type="entry name" value="Phage_int_SAM_1"/>
    <property type="match status" value="1"/>
</dbReference>
<dbReference type="InterPro" id="IPR002104">
    <property type="entry name" value="Integrase_catalytic"/>
</dbReference>
<dbReference type="InterPro" id="IPR044068">
    <property type="entry name" value="CB"/>
</dbReference>
<evidence type="ECO:0000313" key="14">
    <source>
        <dbReference type="EMBL" id="RUO25427.1"/>
    </source>
</evidence>
<dbReference type="InterPro" id="IPR050090">
    <property type="entry name" value="Tyrosine_recombinase_XerCD"/>
</dbReference>
<dbReference type="Proteomes" id="UP000288293">
    <property type="component" value="Unassembled WGS sequence"/>
</dbReference>
<dbReference type="NCBIfam" id="NF040815">
    <property type="entry name" value="recomb_XerA_Arch"/>
    <property type="match status" value="1"/>
</dbReference>
<comment type="similarity">
    <text evidence="2 11">Belongs to the 'phage' integrase family. XerD subfamily.</text>
</comment>
<dbReference type="SUPFAM" id="SSF56349">
    <property type="entry name" value="DNA breaking-rejoining enzymes"/>
    <property type="match status" value="1"/>
</dbReference>
<name>A0A432W5U1_9GAMM</name>
<evidence type="ECO:0000256" key="4">
    <source>
        <dbReference type="ARBA" id="ARBA00022490"/>
    </source>
</evidence>
<dbReference type="PROSITE" id="PS51898">
    <property type="entry name" value="TYR_RECOMBINASE"/>
    <property type="match status" value="1"/>
</dbReference>
<comment type="subcellular location">
    <subcellularLocation>
        <location evidence="1 11">Cytoplasm</location>
    </subcellularLocation>
</comment>
<feature type="domain" description="Core-binding (CB)" evidence="13">
    <location>
        <begin position="1"/>
        <end position="84"/>
    </location>
</feature>
<dbReference type="HAMAP" id="MF_01808">
    <property type="entry name" value="Recomb_XerC_XerD"/>
    <property type="match status" value="1"/>
</dbReference>
<keyword evidence="7 11" id="KW-0229">DNA integration</keyword>
<evidence type="ECO:0000256" key="9">
    <source>
        <dbReference type="ARBA" id="ARBA00023172"/>
    </source>
</evidence>
<evidence type="ECO:0000256" key="7">
    <source>
        <dbReference type="ARBA" id="ARBA00022908"/>
    </source>
</evidence>
<keyword evidence="9 11" id="KW-0233">DNA recombination</keyword>
<evidence type="ECO:0000256" key="8">
    <source>
        <dbReference type="ARBA" id="ARBA00023125"/>
    </source>
</evidence>
<keyword evidence="5 11" id="KW-0132">Cell division</keyword>
<evidence type="ECO:0000256" key="3">
    <source>
        <dbReference type="ARBA" id="ARBA00015810"/>
    </source>
</evidence>
<dbReference type="InterPro" id="IPR023009">
    <property type="entry name" value="Tyrosine_recombinase_XerC/XerD"/>
</dbReference>
<evidence type="ECO:0000256" key="11">
    <source>
        <dbReference type="HAMAP-Rule" id="MF_01807"/>
    </source>
</evidence>
<organism evidence="14 15">
    <name type="scientific">Aliidiomarina minuta</name>
    <dbReference type="NCBI Taxonomy" id="880057"/>
    <lineage>
        <taxon>Bacteria</taxon>
        <taxon>Pseudomonadati</taxon>
        <taxon>Pseudomonadota</taxon>
        <taxon>Gammaproteobacteria</taxon>
        <taxon>Alteromonadales</taxon>
        <taxon>Idiomarinaceae</taxon>
        <taxon>Aliidiomarina</taxon>
    </lineage>
</organism>
<dbReference type="EMBL" id="PIPL01000001">
    <property type="protein sequence ID" value="RUO25427.1"/>
    <property type="molecule type" value="Genomic_DNA"/>
</dbReference>
<evidence type="ECO:0000256" key="2">
    <source>
        <dbReference type="ARBA" id="ARBA00010450"/>
    </source>
</evidence>
<dbReference type="PANTHER" id="PTHR30349:SF90">
    <property type="entry name" value="TYROSINE RECOMBINASE XERD"/>
    <property type="match status" value="1"/>
</dbReference>
<comment type="subunit">
    <text evidence="11">Forms a cyclic heterotetrameric complex composed of two molecules of XerC and two molecules of XerD.</text>
</comment>
<keyword evidence="4 11" id="KW-0963">Cytoplasm</keyword>
<dbReference type="GO" id="GO:0007059">
    <property type="term" value="P:chromosome segregation"/>
    <property type="evidence" value="ECO:0007669"/>
    <property type="project" value="UniProtKB-UniRule"/>
</dbReference>
<dbReference type="HAMAP" id="MF_01807">
    <property type="entry name" value="Recomb_XerD"/>
    <property type="match status" value="1"/>
</dbReference>
<feature type="active site" evidence="11">
    <location>
        <position position="242"/>
    </location>
</feature>
<dbReference type="NCBIfam" id="NF001399">
    <property type="entry name" value="PRK00283.1"/>
    <property type="match status" value="1"/>
</dbReference>
<dbReference type="InterPro" id="IPR011932">
    <property type="entry name" value="Recomb_XerD"/>
</dbReference>
<dbReference type="InterPro" id="IPR013762">
    <property type="entry name" value="Integrase-like_cat_sf"/>
</dbReference>
<dbReference type="RefSeq" id="WP_126803882.1">
    <property type="nucleotide sequence ID" value="NZ_PIPL01000001.1"/>
</dbReference>